<accession>A0AAW8NVU7</accession>
<dbReference type="Pfam" id="PF12900">
    <property type="entry name" value="Pyridox_ox_2"/>
    <property type="match status" value="1"/>
</dbReference>
<dbReference type="SUPFAM" id="SSF50475">
    <property type="entry name" value="FMN-binding split barrel"/>
    <property type="match status" value="1"/>
</dbReference>
<protein>
    <submittedName>
        <fullName evidence="1">Pyridoxamine 5'-phosphate oxidase family protein</fullName>
    </submittedName>
</protein>
<dbReference type="InterPro" id="IPR012349">
    <property type="entry name" value="Split_barrel_FMN-bd"/>
</dbReference>
<reference evidence="2" key="1">
    <citation type="submission" date="2023-07" db="EMBL/GenBank/DDBJ databases">
        <title>Genomic characterization of faba bean (Vicia faba) microsymbionts in Mexican soils.</title>
        <authorList>
            <person name="Rivera Orduna F.N."/>
            <person name="Guevara-Luna J."/>
            <person name="Yan J."/>
            <person name="Arroyo-Herrera I."/>
            <person name="Li Y."/>
            <person name="Vasquez-Murrieta M.S."/>
            <person name="Wang E.T."/>
        </authorList>
    </citation>
    <scope>NUCLEOTIDE SEQUENCE [LARGE SCALE GENOMIC DNA]</scope>
    <source>
        <strain evidence="2">CH6</strain>
    </source>
</reference>
<evidence type="ECO:0000313" key="2">
    <source>
        <dbReference type="Proteomes" id="UP001269402"/>
    </source>
</evidence>
<proteinExistence type="predicted"/>
<keyword evidence="2" id="KW-1185">Reference proteome</keyword>
<dbReference type="Proteomes" id="UP001269402">
    <property type="component" value="Unassembled WGS sequence"/>
</dbReference>
<dbReference type="Gene3D" id="2.30.110.10">
    <property type="entry name" value="Electron Transport, Fmn-binding Protein, Chain A"/>
    <property type="match status" value="1"/>
</dbReference>
<organism evidence="1 2">
    <name type="scientific">Rhizobium redzepovicii</name>
    <dbReference type="NCBI Taxonomy" id="2867518"/>
    <lineage>
        <taxon>Bacteria</taxon>
        <taxon>Pseudomonadati</taxon>
        <taxon>Pseudomonadota</taxon>
        <taxon>Alphaproteobacteria</taxon>
        <taxon>Hyphomicrobiales</taxon>
        <taxon>Rhizobiaceae</taxon>
        <taxon>Rhizobium/Agrobacterium group</taxon>
        <taxon>Rhizobium</taxon>
    </lineage>
</organism>
<evidence type="ECO:0000313" key="1">
    <source>
        <dbReference type="EMBL" id="MDR9759024.1"/>
    </source>
</evidence>
<dbReference type="EMBL" id="JAVLSH010000002">
    <property type="protein sequence ID" value="MDR9759024.1"/>
    <property type="molecule type" value="Genomic_DNA"/>
</dbReference>
<sequence>MAFALRELSHAECYEILEHARFGHLACCRDGQPYIAAIYFAFAGNVAYSFSMPGRKLDWMRANDKVCLHVERLASGGGWTSVVIEGQFEEFPDDSFRHDERVHAWSLLRQHSDWWEIGSLKPAELPVLSAPPHVFYGISVRSLSGRSGIKD</sequence>
<dbReference type="RefSeq" id="WP_183777650.1">
    <property type="nucleotide sequence ID" value="NZ_JAVLSG010000010.1"/>
</dbReference>
<dbReference type="AlphaFoldDB" id="A0AAW8NVU7"/>
<gene>
    <name evidence="1" type="ORF">RJJ37_05145</name>
</gene>
<comment type="caution">
    <text evidence="1">The sequence shown here is derived from an EMBL/GenBank/DDBJ whole genome shotgun (WGS) entry which is preliminary data.</text>
</comment>
<dbReference type="InterPro" id="IPR024747">
    <property type="entry name" value="Pyridox_Oxase-rel"/>
</dbReference>
<name>A0AAW8NVU7_9HYPH</name>